<dbReference type="SUPFAM" id="SSF110296">
    <property type="entry name" value="Oligoxyloglucan reducing end-specific cellobiohydrolase"/>
    <property type="match status" value="1"/>
</dbReference>
<dbReference type="InterPro" id="IPR026444">
    <property type="entry name" value="Secre_tail"/>
</dbReference>
<dbReference type="InterPro" id="IPR036278">
    <property type="entry name" value="Sialidase_sf"/>
</dbReference>
<gene>
    <name evidence="3" type="ORF">E5K02_16970</name>
</gene>
<dbReference type="Pfam" id="PF18962">
    <property type="entry name" value="Por_Secre_tail"/>
    <property type="match status" value="1"/>
</dbReference>
<dbReference type="SUPFAM" id="SSF50939">
    <property type="entry name" value="Sialidases"/>
    <property type="match status" value="1"/>
</dbReference>
<dbReference type="EMBL" id="SRMB01000003">
    <property type="protein sequence ID" value="TGE26484.1"/>
    <property type="molecule type" value="Genomic_DNA"/>
</dbReference>
<accession>A0A4Z0Q9U7</accession>
<proteinExistence type="predicted"/>
<sequence>MQQFSDSQRPTPRGRGLESEEEEEEERRPDRPDLAQEQEAALTRDPRTGTVPRERLIEAKAQIDELLELRASQRAIGGSLSAANWTEKGPSNIAGRVRAIMPDPSDATGNKVWAGSVGGGLWKSNNAAGASPTWSKVSDTFANMAISTLAYDPTNTDIMYFGTGEGFGNADAIRGLGIWKSTDHGVTWTQLASTNAISAFYYVNRIVVDKNGWVYAATNTGGLRRSKDQGASWEAVAFSTNSASDVDVNPTDGTVYLTVGNSTTGGGIFRSSTGNSGSFTNLNTLTNSGLPPSGTTLRVELAIAPSNPAQMYALFCSSGAGTPAVTRNTLYGIYRSLDGGNTWQALPKPNDADPGIPDADFTRTQAWYDLAVSVSPTDPNTVFVGAVDIFKTSNGATTNATDVAWQQVTHWYGGFGFQEIHADQHAVVFVSGTHAYFGNDGGVARSTNATATIPTLTHINTGFNITQFYSVAVHPTNTSYFLAGAQDNGTQQFGVLSGTNTQDVIGGDGAFCFIDEDNPQYQFGTYVYSNIYRSSNGGTSFPTTLVADNNGSFINPMEYDSKANALYYAYTTGNLRRTLQATGTPVSASISLVTSSVPAPGVVTHVAVSPNVDNRVYVGTNAGKIFRVDNANTATPTVTPIYTTGPTGVSISGIAIERSAATPDPDQHILATVSNYGVTSVWQTTNGGTSWASAEGNLPDMPVRWVVFDPTGGKRAMLATELGVWTTDDLTAAAVTWQPSNTNLANVRVDMLRIRKNDRIVAAATHGRGVFTSDVFVVNPLPVQLTSFTGQSTDRGVALRWQTASERNTSRFEIERSAGGKPFHVLGRKAAAGTSTTARSYSYVDETVAAGTYAYRLHQLDQDGSATYSPIVTVQVKSSGAAWLSNVYPNPVVQDLTVELAEVVSSGTTVSLSDVQGRVVYQSAATPNTRTIRLRIPSSVRAGTYTLTVRAAGQHATKQVVIQR</sequence>
<evidence type="ECO:0000313" key="4">
    <source>
        <dbReference type="Proteomes" id="UP000298471"/>
    </source>
</evidence>
<dbReference type="PANTHER" id="PTHR43739:SF5">
    <property type="entry name" value="EXO-ALPHA-SIALIDASE"/>
    <property type="match status" value="1"/>
</dbReference>
<evidence type="ECO:0000313" key="3">
    <source>
        <dbReference type="EMBL" id="TGE26484.1"/>
    </source>
</evidence>
<dbReference type="NCBIfam" id="TIGR04183">
    <property type="entry name" value="Por_Secre_tail"/>
    <property type="match status" value="1"/>
</dbReference>
<dbReference type="Gene3D" id="2.60.40.10">
    <property type="entry name" value="Immunoglobulins"/>
    <property type="match status" value="1"/>
</dbReference>
<dbReference type="PANTHER" id="PTHR43739">
    <property type="entry name" value="XYLOGLUCANASE (EUROFUNG)"/>
    <property type="match status" value="1"/>
</dbReference>
<keyword evidence="4" id="KW-1185">Reference proteome</keyword>
<dbReference type="InterPro" id="IPR015943">
    <property type="entry name" value="WD40/YVTN_repeat-like_dom_sf"/>
</dbReference>
<protein>
    <submittedName>
        <fullName evidence="3">T9SS type A sorting domain-containing protein</fullName>
    </submittedName>
</protein>
<name>A0A4Z0Q9U7_9BACT</name>
<feature type="region of interest" description="Disordered" evidence="1">
    <location>
        <begin position="1"/>
        <end position="53"/>
    </location>
</feature>
<reference evidence="3 4" key="1">
    <citation type="submission" date="2019-04" db="EMBL/GenBank/DDBJ databases">
        <authorList>
            <person name="Feng G."/>
            <person name="Zhang J."/>
            <person name="Zhu H."/>
        </authorList>
    </citation>
    <scope>NUCLEOTIDE SEQUENCE [LARGE SCALE GENOMIC DNA]</scope>
    <source>
        <strain evidence="3 4">9PBR-1</strain>
    </source>
</reference>
<dbReference type="RefSeq" id="WP_135396393.1">
    <property type="nucleotide sequence ID" value="NZ_SRMB01000003.1"/>
</dbReference>
<dbReference type="InterPro" id="IPR052025">
    <property type="entry name" value="Xyloglucanase_GH74"/>
</dbReference>
<organism evidence="3 4">
    <name type="scientific">Hymenobacter metallicola</name>
    <dbReference type="NCBI Taxonomy" id="2563114"/>
    <lineage>
        <taxon>Bacteria</taxon>
        <taxon>Pseudomonadati</taxon>
        <taxon>Bacteroidota</taxon>
        <taxon>Cytophagia</taxon>
        <taxon>Cytophagales</taxon>
        <taxon>Hymenobacteraceae</taxon>
        <taxon>Hymenobacter</taxon>
    </lineage>
</organism>
<feature type="compositionally biased region" description="Polar residues" evidence="1">
    <location>
        <begin position="1"/>
        <end position="10"/>
    </location>
</feature>
<dbReference type="GO" id="GO:0010411">
    <property type="term" value="P:xyloglucan metabolic process"/>
    <property type="evidence" value="ECO:0007669"/>
    <property type="project" value="TreeGrafter"/>
</dbReference>
<dbReference type="AlphaFoldDB" id="A0A4Z0Q9U7"/>
<comment type="caution">
    <text evidence="3">The sequence shown here is derived from an EMBL/GenBank/DDBJ whole genome shotgun (WGS) entry which is preliminary data.</text>
</comment>
<dbReference type="CDD" id="cd15482">
    <property type="entry name" value="Sialidase_non-viral"/>
    <property type="match status" value="1"/>
</dbReference>
<dbReference type="Gene3D" id="2.130.10.10">
    <property type="entry name" value="YVTN repeat-like/Quinoprotein amine dehydrogenase"/>
    <property type="match status" value="3"/>
</dbReference>
<evidence type="ECO:0000259" key="2">
    <source>
        <dbReference type="Pfam" id="PF18962"/>
    </source>
</evidence>
<feature type="domain" description="Secretion system C-terminal sorting" evidence="2">
    <location>
        <begin position="887"/>
        <end position="962"/>
    </location>
</feature>
<feature type="compositionally biased region" description="Basic and acidic residues" evidence="1">
    <location>
        <begin position="42"/>
        <end position="53"/>
    </location>
</feature>
<evidence type="ECO:0000256" key="1">
    <source>
        <dbReference type="SAM" id="MobiDB-lite"/>
    </source>
</evidence>
<dbReference type="Proteomes" id="UP000298471">
    <property type="component" value="Unassembled WGS sequence"/>
</dbReference>
<dbReference type="InterPro" id="IPR013783">
    <property type="entry name" value="Ig-like_fold"/>
</dbReference>
<dbReference type="OrthoDB" id="9757809at2"/>